<gene>
    <name evidence="1" type="ORF">OWV82_022485</name>
</gene>
<reference evidence="1 2" key="1">
    <citation type="journal article" date="2023" name="Science">
        <title>Complex scaffold remodeling in plant triterpene biosynthesis.</title>
        <authorList>
            <person name="De La Pena R."/>
            <person name="Hodgson H."/>
            <person name="Liu J.C."/>
            <person name="Stephenson M.J."/>
            <person name="Martin A.C."/>
            <person name="Owen C."/>
            <person name="Harkess A."/>
            <person name="Leebens-Mack J."/>
            <person name="Jimenez L.E."/>
            <person name="Osbourn A."/>
            <person name="Sattely E.S."/>
        </authorList>
    </citation>
    <scope>NUCLEOTIDE SEQUENCE [LARGE SCALE GENOMIC DNA]</scope>
    <source>
        <strain evidence="2">cv. JPN11</strain>
        <tissue evidence="1">Leaf</tissue>
    </source>
</reference>
<name>A0ACC1WTP1_MELAZ</name>
<comment type="caution">
    <text evidence="1">The sequence shown here is derived from an EMBL/GenBank/DDBJ whole genome shotgun (WGS) entry which is preliminary data.</text>
</comment>
<evidence type="ECO:0000313" key="1">
    <source>
        <dbReference type="EMBL" id="KAJ4702427.1"/>
    </source>
</evidence>
<proteinExistence type="predicted"/>
<organism evidence="1 2">
    <name type="scientific">Melia azedarach</name>
    <name type="common">Chinaberry tree</name>
    <dbReference type="NCBI Taxonomy" id="155640"/>
    <lineage>
        <taxon>Eukaryota</taxon>
        <taxon>Viridiplantae</taxon>
        <taxon>Streptophyta</taxon>
        <taxon>Embryophyta</taxon>
        <taxon>Tracheophyta</taxon>
        <taxon>Spermatophyta</taxon>
        <taxon>Magnoliopsida</taxon>
        <taxon>eudicotyledons</taxon>
        <taxon>Gunneridae</taxon>
        <taxon>Pentapetalae</taxon>
        <taxon>rosids</taxon>
        <taxon>malvids</taxon>
        <taxon>Sapindales</taxon>
        <taxon>Meliaceae</taxon>
        <taxon>Melia</taxon>
    </lineage>
</organism>
<dbReference type="EMBL" id="CM051406">
    <property type="protein sequence ID" value="KAJ4702427.1"/>
    <property type="molecule type" value="Genomic_DNA"/>
</dbReference>
<accession>A0ACC1WTP1</accession>
<dbReference type="Proteomes" id="UP001164539">
    <property type="component" value="Chromosome 13"/>
</dbReference>
<protein>
    <submittedName>
        <fullName evidence="1">Ankyrin repeat family protein</fullName>
    </submittedName>
</protein>
<keyword evidence="2" id="KW-1185">Reference proteome</keyword>
<sequence length="627" mass="70809">MSNAPSTASISSSSEDLAAEKKGTARSEGKSAPAEEQLSEETRIRRLKLYRAALNGDWKAAKSIYDEHKDDIQVGLSKRGDTALHIAATATRIDFVKELVKIMNEDDLKRQNDAGSTALALAAVSGNVKLAKDLMKNNKAIAMVRDKHDTLPIDFAASLGHKDMVDYLYQENGRCLTEEDRKELFVSSIETDLYDFAKRLLKEDIELATARPRGRLRARDGDDKVAVTALHVLAQKDLTCSNLTNPVSGVKGVENKKLQALQLVEQIWEKVVLLSDSDISKLIAKPHKLVFDAAKRGNVEFLSILIRGYPDLIWKVDSAKNKYSIFHIAVKNRQEDVFKLIYHIGSSKEILFRFQGENRNNILHLAGLLPPKIRLNIISRAALQMQRELLWFKEVEKILQPSFTQARNKSGFTARELFTKEHEGLRNRGEQWMKDTATSCLVVAALIATVAFAAAITVPGGNNGDTGLPIFLDKVSFKIFVISDAISLVSSSASIMDFLSILSWRYAEEDFLWTLPRKLCIGLVTLFLSIAAMMVVFSTTFFIFFKNRRLWMAILITTIAFIPVIMFIWQHFKLFYDVLRSTYASESFMKKGKNRLFRIEEEESYQRQKNKIPNPDLKTQRPCSTNV</sequence>
<evidence type="ECO:0000313" key="2">
    <source>
        <dbReference type="Proteomes" id="UP001164539"/>
    </source>
</evidence>